<dbReference type="PANTHER" id="PTHR46040">
    <property type="entry name" value="HIGH MOBILITY GROUP PROTEIN 2"/>
    <property type="match status" value="1"/>
</dbReference>
<dbReference type="GO" id="GO:0070550">
    <property type="term" value="P:rDNA chromatin condensation"/>
    <property type="evidence" value="ECO:0007669"/>
    <property type="project" value="EnsemblFungi"/>
</dbReference>
<dbReference type="GO" id="GO:0060962">
    <property type="term" value="P:regulation of ribosomal protein gene transcription by RNA polymerase II"/>
    <property type="evidence" value="ECO:0007669"/>
    <property type="project" value="EnsemblFungi"/>
</dbReference>
<dbReference type="GO" id="GO:0006356">
    <property type="term" value="P:regulation of transcription by RNA polymerase I"/>
    <property type="evidence" value="ECO:0007669"/>
    <property type="project" value="EnsemblFungi"/>
</dbReference>
<evidence type="ECO:0000256" key="4">
    <source>
        <dbReference type="SAM" id="MobiDB-lite"/>
    </source>
</evidence>
<evidence type="ECO:0000256" key="1">
    <source>
        <dbReference type="ARBA" id="ARBA00023125"/>
    </source>
</evidence>
<dbReference type="InterPro" id="IPR051965">
    <property type="entry name" value="ChromReg_NeuronalGeneExpr"/>
</dbReference>
<dbReference type="Pfam" id="PF00505">
    <property type="entry name" value="HMG_box"/>
    <property type="match status" value="1"/>
</dbReference>
<evidence type="ECO:0000256" key="3">
    <source>
        <dbReference type="PROSITE-ProRule" id="PRU00267"/>
    </source>
</evidence>
<dbReference type="SMART" id="SM00398">
    <property type="entry name" value="HMG"/>
    <property type="match status" value="1"/>
</dbReference>
<feature type="DNA-binding region" description="HMG box" evidence="3">
    <location>
        <begin position="86"/>
        <end position="159"/>
    </location>
</feature>
<dbReference type="GO" id="GO:0000400">
    <property type="term" value="F:four-way junction DNA binding"/>
    <property type="evidence" value="ECO:0007669"/>
    <property type="project" value="EnsemblFungi"/>
</dbReference>
<dbReference type="GO" id="GO:0044804">
    <property type="term" value="P:nucleophagy"/>
    <property type="evidence" value="ECO:0007669"/>
    <property type="project" value="EnsemblFungi"/>
</dbReference>
<keyword evidence="7" id="KW-1185">Reference proteome</keyword>
<dbReference type="Proteomes" id="UP000002037">
    <property type="component" value="Unassembled WGS sequence"/>
</dbReference>
<evidence type="ECO:0000313" key="7">
    <source>
        <dbReference type="Proteomes" id="UP000002037"/>
    </source>
</evidence>
<dbReference type="GO" id="GO:0032040">
    <property type="term" value="C:small-subunit processome"/>
    <property type="evidence" value="ECO:0007669"/>
    <property type="project" value="EnsemblFungi"/>
</dbReference>
<dbReference type="InterPro" id="IPR036910">
    <property type="entry name" value="HMG_box_dom_sf"/>
</dbReference>
<accession>C5M3F7</accession>
<dbReference type="RefSeq" id="XP_002545815.1">
    <property type="nucleotide sequence ID" value="XM_002545769.1"/>
</dbReference>
<dbReference type="STRING" id="294747.C5M3F7"/>
<dbReference type="PANTHER" id="PTHR46040:SF3">
    <property type="entry name" value="HIGH MOBILITY GROUP PROTEIN 2"/>
    <property type="match status" value="1"/>
</dbReference>
<keyword evidence="2 3" id="KW-0539">Nucleus</keyword>
<dbReference type="VEuPathDB" id="FungiDB:CTRG_00596"/>
<dbReference type="PROSITE" id="PS50118">
    <property type="entry name" value="HMG_BOX_2"/>
    <property type="match status" value="1"/>
</dbReference>
<dbReference type="GO" id="GO:0006338">
    <property type="term" value="P:chromatin remodeling"/>
    <property type="evidence" value="ECO:0007669"/>
    <property type="project" value="EnsemblFungi"/>
</dbReference>
<organism evidence="6 7">
    <name type="scientific">Candida tropicalis (strain ATCC MYA-3404 / T1)</name>
    <name type="common">Yeast</name>
    <dbReference type="NCBI Taxonomy" id="294747"/>
    <lineage>
        <taxon>Eukaryota</taxon>
        <taxon>Fungi</taxon>
        <taxon>Dikarya</taxon>
        <taxon>Ascomycota</taxon>
        <taxon>Saccharomycotina</taxon>
        <taxon>Pichiomycetes</taxon>
        <taxon>Debaryomycetaceae</taxon>
        <taxon>Candida/Lodderomyces clade</taxon>
        <taxon>Candida</taxon>
    </lineage>
</organism>
<dbReference type="SUPFAM" id="SSF47095">
    <property type="entry name" value="HMG-box"/>
    <property type="match status" value="1"/>
</dbReference>
<dbReference type="HOGENOM" id="CLU_076155_1_0_1"/>
<dbReference type="GO" id="GO:0008301">
    <property type="term" value="F:DNA binding, bending"/>
    <property type="evidence" value="ECO:0007669"/>
    <property type="project" value="EnsemblFungi"/>
</dbReference>
<dbReference type="KEGG" id="ctp:CTRG_00596"/>
<proteinExistence type="predicted"/>
<feature type="region of interest" description="Disordered" evidence="4">
    <location>
        <begin position="185"/>
        <end position="225"/>
    </location>
</feature>
<sequence>MSEIKTAKDTLVASLFSLSKAANDAANAAVEFYKVATNGSDDVAADQLKSISDALKVATDLSSGALKVEGGETKKRKKQVKDPNAPKKPLTMFFQFSYDLRKQIGVERKRKDLPSLSAIDMNSMIKERWDNITAEEKAAYKKRYDDAMIIYNEEKKKYETSLVDGTSYHPPKSVQSPIVEEVISPELLEEIHAEPPTSIEEPKKKKKKSEKKEKKKKSHSSHGSS</sequence>
<dbReference type="Gene3D" id="1.10.30.10">
    <property type="entry name" value="High mobility group box domain"/>
    <property type="match status" value="1"/>
</dbReference>
<dbReference type="GeneID" id="8298442"/>
<reference evidence="6 7" key="1">
    <citation type="journal article" date="2009" name="Nature">
        <title>Evolution of pathogenicity and sexual reproduction in eight Candida genomes.</title>
        <authorList>
            <person name="Butler G."/>
            <person name="Rasmussen M.D."/>
            <person name="Lin M.F."/>
            <person name="Santos M.A."/>
            <person name="Sakthikumar S."/>
            <person name="Munro C.A."/>
            <person name="Rheinbay E."/>
            <person name="Grabherr M."/>
            <person name="Forche A."/>
            <person name="Reedy J.L."/>
            <person name="Agrafioti I."/>
            <person name="Arnaud M.B."/>
            <person name="Bates S."/>
            <person name="Brown A.J."/>
            <person name="Brunke S."/>
            <person name="Costanzo M.C."/>
            <person name="Fitzpatrick D.A."/>
            <person name="de Groot P.W."/>
            <person name="Harris D."/>
            <person name="Hoyer L.L."/>
            <person name="Hube B."/>
            <person name="Klis F.M."/>
            <person name="Kodira C."/>
            <person name="Lennard N."/>
            <person name="Logue M.E."/>
            <person name="Martin R."/>
            <person name="Neiman A.M."/>
            <person name="Nikolaou E."/>
            <person name="Quail M.A."/>
            <person name="Quinn J."/>
            <person name="Santos M.C."/>
            <person name="Schmitzberger F.F."/>
            <person name="Sherlock G."/>
            <person name="Shah P."/>
            <person name="Silverstein K.A."/>
            <person name="Skrzypek M.S."/>
            <person name="Soll D."/>
            <person name="Staggs R."/>
            <person name="Stansfield I."/>
            <person name="Stumpf M.P."/>
            <person name="Sudbery P.E."/>
            <person name="Srikantha T."/>
            <person name="Zeng Q."/>
            <person name="Berman J."/>
            <person name="Berriman M."/>
            <person name="Heitman J."/>
            <person name="Gow N.A."/>
            <person name="Lorenz M.C."/>
            <person name="Birren B.W."/>
            <person name="Kellis M."/>
            <person name="Cuomo C.A."/>
        </authorList>
    </citation>
    <scope>NUCLEOTIDE SEQUENCE [LARGE SCALE GENOMIC DNA]</scope>
    <source>
        <strain evidence="7">ATCC MYA-3404 / T1</strain>
    </source>
</reference>
<name>C5M3F7_CANTT</name>
<dbReference type="GO" id="GO:0033553">
    <property type="term" value="C:rDNA heterochromatin"/>
    <property type="evidence" value="ECO:0007669"/>
    <property type="project" value="EnsemblFungi"/>
</dbReference>
<dbReference type="GO" id="GO:0006265">
    <property type="term" value="P:DNA topological change"/>
    <property type="evidence" value="ECO:0007669"/>
    <property type="project" value="EnsemblFungi"/>
</dbReference>
<dbReference type="InterPro" id="IPR009071">
    <property type="entry name" value="HMG_box_dom"/>
</dbReference>
<dbReference type="GO" id="GO:2001034">
    <property type="term" value="P:positive regulation of double-strand break repair via nonhomologous end joining"/>
    <property type="evidence" value="ECO:0007669"/>
    <property type="project" value="EnsemblFungi"/>
</dbReference>
<protein>
    <recommendedName>
        <fullName evidence="5">HMG box domain-containing protein</fullName>
    </recommendedName>
</protein>
<dbReference type="GO" id="GO:0001174">
    <property type="term" value="P:transcriptional start site selection at RNA polymerase II promoter"/>
    <property type="evidence" value="ECO:0007669"/>
    <property type="project" value="EnsemblFungi"/>
</dbReference>
<feature type="domain" description="HMG box" evidence="5">
    <location>
        <begin position="86"/>
        <end position="159"/>
    </location>
</feature>
<keyword evidence="1 3" id="KW-0238">DNA-binding</keyword>
<dbReference type="GO" id="GO:0003690">
    <property type="term" value="F:double-stranded DNA binding"/>
    <property type="evidence" value="ECO:0007669"/>
    <property type="project" value="EnsemblFungi"/>
</dbReference>
<gene>
    <name evidence="6" type="ORF">CTRG_00596</name>
</gene>
<evidence type="ECO:0000259" key="5">
    <source>
        <dbReference type="PROSITE" id="PS50118"/>
    </source>
</evidence>
<dbReference type="OrthoDB" id="5550281at2759"/>
<dbReference type="GO" id="GO:0005829">
    <property type="term" value="C:cytosol"/>
    <property type="evidence" value="ECO:0007669"/>
    <property type="project" value="EnsemblFungi"/>
</dbReference>
<dbReference type="AlphaFoldDB" id="C5M3F7"/>
<evidence type="ECO:0000313" key="6">
    <source>
        <dbReference type="EMBL" id="EER35857.1"/>
    </source>
</evidence>
<dbReference type="EMBL" id="GG692395">
    <property type="protein sequence ID" value="EER35857.1"/>
    <property type="molecule type" value="Genomic_DNA"/>
</dbReference>
<feature type="compositionally biased region" description="Basic residues" evidence="4">
    <location>
        <begin position="204"/>
        <end position="225"/>
    </location>
</feature>
<evidence type="ECO:0000256" key="2">
    <source>
        <dbReference type="ARBA" id="ARBA00023242"/>
    </source>
</evidence>
<dbReference type="eggNOG" id="KOG0381">
    <property type="taxonomic scope" value="Eukaryota"/>
</dbReference>